<dbReference type="InterPro" id="IPR036640">
    <property type="entry name" value="ABC1_TM_sf"/>
</dbReference>
<evidence type="ECO:0000256" key="10">
    <source>
        <dbReference type="SAM" id="Phobius"/>
    </source>
</evidence>
<dbReference type="InterPro" id="IPR050173">
    <property type="entry name" value="ABC_transporter_C-like"/>
</dbReference>
<keyword evidence="7 10" id="KW-1133">Transmembrane helix</keyword>
<dbReference type="GO" id="GO:0016020">
    <property type="term" value="C:membrane"/>
    <property type="evidence" value="ECO:0007669"/>
    <property type="project" value="UniProtKB-SubCell"/>
</dbReference>
<dbReference type="CDD" id="cd03244">
    <property type="entry name" value="ABCC_MRP_domain2"/>
    <property type="match status" value="1"/>
</dbReference>
<keyword evidence="6" id="KW-0067">ATP-binding</keyword>
<dbReference type="Pfam" id="PF00664">
    <property type="entry name" value="ABC_membrane"/>
    <property type="match status" value="2"/>
</dbReference>
<dbReference type="PANTHER" id="PTHR24223">
    <property type="entry name" value="ATP-BINDING CASSETTE SUB-FAMILY C"/>
    <property type="match status" value="1"/>
</dbReference>
<evidence type="ECO:0000259" key="12">
    <source>
        <dbReference type="PROSITE" id="PS50929"/>
    </source>
</evidence>
<dbReference type="FunFam" id="3.40.50.300:FF:000838">
    <property type="entry name" value="ABC multidrug transporter (Eurofung)"/>
    <property type="match status" value="1"/>
</dbReference>
<feature type="transmembrane region" description="Helical" evidence="10">
    <location>
        <begin position="122"/>
        <end position="141"/>
    </location>
</feature>
<evidence type="ECO:0000256" key="9">
    <source>
        <dbReference type="SAM" id="MobiDB-lite"/>
    </source>
</evidence>
<evidence type="ECO:0000313" key="13">
    <source>
        <dbReference type="EMBL" id="KIK47893.1"/>
    </source>
</evidence>
<keyword evidence="5" id="KW-0547">Nucleotide-binding</keyword>
<feature type="domain" description="ABC transporter" evidence="11">
    <location>
        <begin position="1376"/>
        <end position="1612"/>
    </location>
</feature>
<feature type="compositionally biased region" description="Polar residues" evidence="9">
    <location>
        <begin position="488"/>
        <end position="501"/>
    </location>
</feature>
<feature type="transmembrane region" description="Helical" evidence="10">
    <location>
        <begin position="1057"/>
        <end position="1078"/>
    </location>
</feature>
<dbReference type="InterPro" id="IPR027417">
    <property type="entry name" value="P-loop_NTPase"/>
</dbReference>
<dbReference type="PANTHER" id="PTHR24223:SF356">
    <property type="entry name" value="ATP-BINDING CASSETTE TRANSPORTER ABC4"/>
    <property type="match status" value="1"/>
</dbReference>
<accession>A0A0D0BYI8</accession>
<organism evidence="13 14">
    <name type="scientific">Suillus luteus UH-Slu-Lm8-n1</name>
    <dbReference type="NCBI Taxonomy" id="930992"/>
    <lineage>
        <taxon>Eukaryota</taxon>
        <taxon>Fungi</taxon>
        <taxon>Dikarya</taxon>
        <taxon>Basidiomycota</taxon>
        <taxon>Agaricomycotina</taxon>
        <taxon>Agaricomycetes</taxon>
        <taxon>Agaricomycetidae</taxon>
        <taxon>Boletales</taxon>
        <taxon>Suillineae</taxon>
        <taxon>Suillaceae</taxon>
        <taxon>Suillus</taxon>
    </lineage>
</organism>
<gene>
    <name evidence="13" type="ORF">CY34DRAFT_798765</name>
</gene>
<evidence type="ECO:0000259" key="11">
    <source>
        <dbReference type="PROSITE" id="PS50893"/>
    </source>
</evidence>
<feature type="domain" description="ABC transmembrane type-1" evidence="12">
    <location>
        <begin position="358"/>
        <end position="717"/>
    </location>
</feature>
<evidence type="ECO:0000256" key="2">
    <source>
        <dbReference type="ARBA" id="ARBA00022448"/>
    </source>
</evidence>
<feature type="transmembrane region" description="Helical" evidence="10">
    <location>
        <begin position="1316"/>
        <end position="1335"/>
    </location>
</feature>
<keyword evidence="14" id="KW-1185">Reference proteome</keyword>
<dbReference type="InParanoid" id="A0A0D0BYI8"/>
<dbReference type="PROSITE" id="PS50893">
    <property type="entry name" value="ABC_TRANSPORTER_2"/>
    <property type="match status" value="2"/>
</dbReference>
<dbReference type="InterPro" id="IPR017871">
    <property type="entry name" value="ABC_transporter-like_CS"/>
</dbReference>
<dbReference type="STRING" id="930992.A0A0D0BYI8"/>
<comment type="subcellular location">
    <subcellularLocation>
        <location evidence="1">Membrane</location>
        <topology evidence="1">Multi-pass membrane protein</topology>
    </subcellularLocation>
</comment>
<dbReference type="Proteomes" id="UP000054485">
    <property type="component" value="Unassembled WGS sequence"/>
</dbReference>
<feature type="compositionally biased region" description="Basic and acidic residues" evidence="9">
    <location>
        <begin position="508"/>
        <end position="520"/>
    </location>
</feature>
<feature type="transmembrane region" description="Helical" evidence="10">
    <location>
        <begin position="42"/>
        <end position="66"/>
    </location>
</feature>
<keyword evidence="2" id="KW-0813">Transport</keyword>
<dbReference type="CDD" id="cd18604">
    <property type="entry name" value="ABC_6TM_VMR1_D2_like"/>
    <property type="match status" value="1"/>
</dbReference>
<dbReference type="InterPro" id="IPR003593">
    <property type="entry name" value="AAA+_ATPase"/>
</dbReference>
<keyword evidence="4" id="KW-0677">Repeat</keyword>
<evidence type="ECO:0000256" key="8">
    <source>
        <dbReference type="ARBA" id="ARBA00023136"/>
    </source>
</evidence>
<dbReference type="GO" id="GO:0140359">
    <property type="term" value="F:ABC-type transporter activity"/>
    <property type="evidence" value="ECO:0007669"/>
    <property type="project" value="InterPro"/>
</dbReference>
<dbReference type="HOGENOM" id="CLU_000604_27_6_1"/>
<dbReference type="OrthoDB" id="6500128at2759"/>
<proteinExistence type="predicted"/>
<feature type="transmembrane region" description="Helical" evidence="10">
    <location>
        <begin position="206"/>
        <end position="223"/>
    </location>
</feature>
<feature type="transmembrane region" description="Helical" evidence="10">
    <location>
        <begin position="176"/>
        <end position="194"/>
    </location>
</feature>
<feature type="transmembrane region" description="Helical" evidence="10">
    <location>
        <begin position="243"/>
        <end position="262"/>
    </location>
</feature>
<dbReference type="CDD" id="cd03250">
    <property type="entry name" value="ABCC_MRP_domain1"/>
    <property type="match status" value="1"/>
</dbReference>
<dbReference type="InterPro" id="IPR011527">
    <property type="entry name" value="ABC1_TM_dom"/>
</dbReference>
<dbReference type="FunCoup" id="A0A0D0BYI8">
    <property type="interactions" value="38"/>
</dbReference>
<evidence type="ECO:0000256" key="1">
    <source>
        <dbReference type="ARBA" id="ARBA00004141"/>
    </source>
</evidence>
<dbReference type="SUPFAM" id="SSF90123">
    <property type="entry name" value="ABC transporter transmembrane region"/>
    <property type="match status" value="2"/>
</dbReference>
<dbReference type="PROSITE" id="PS50929">
    <property type="entry name" value="ABC_TM1F"/>
    <property type="match status" value="2"/>
</dbReference>
<reference evidence="13 14" key="1">
    <citation type="submission" date="2014-04" db="EMBL/GenBank/DDBJ databases">
        <authorList>
            <consortium name="DOE Joint Genome Institute"/>
            <person name="Kuo A."/>
            <person name="Ruytinx J."/>
            <person name="Rineau F."/>
            <person name="Colpaert J."/>
            <person name="Kohler A."/>
            <person name="Nagy L.G."/>
            <person name="Floudas D."/>
            <person name="Copeland A."/>
            <person name="Barry K.W."/>
            <person name="Cichocki N."/>
            <person name="Veneault-Fourrey C."/>
            <person name="LaButti K."/>
            <person name="Lindquist E.A."/>
            <person name="Lipzen A."/>
            <person name="Lundell T."/>
            <person name="Morin E."/>
            <person name="Murat C."/>
            <person name="Sun H."/>
            <person name="Tunlid A."/>
            <person name="Henrissat B."/>
            <person name="Grigoriev I.V."/>
            <person name="Hibbett D.S."/>
            <person name="Martin F."/>
            <person name="Nordberg H.P."/>
            <person name="Cantor M.N."/>
            <person name="Hua S.X."/>
        </authorList>
    </citation>
    <scope>NUCLEOTIDE SEQUENCE [LARGE SCALE GENOMIC DNA]</scope>
    <source>
        <strain evidence="13 14">UH-Slu-Lm8-n1</strain>
    </source>
</reference>
<dbReference type="CDD" id="cd18596">
    <property type="entry name" value="ABC_6TM_VMR1_D1_like"/>
    <property type="match status" value="1"/>
</dbReference>
<feature type="transmembrane region" description="Helical" evidence="10">
    <location>
        <begin position="398"/>
        <end position="419"/>
    </location>
</feature>
<dbReference type="InterPro" id="IPR003439">
    <property type="entry name" value="ABC_transporter-like_ATP-bd"/>
</dbReference>
<evidence type="ECO:0000256" key="6">
    <source>
        <dbReference type="ARBA" id="ARBA00022840"/>
    </source>
</evidence>
<dbReference type="SMART" id="SM00382">
    <property type="entry name" value="AAA"/>
    <property type="match status" value="2"/>
</dbReference>
<feature type="transmembrane region" description="Helical" evidence="10">
    <location>
        <begin position="1283"/>
        <end position="1304"/>
    </location>
</feature>
<dbReference type="FunFam" id="1.20.1560.10:FF:000013">
    <property type="entry name" value="ABC transporter C family member 2"/>
    <property type="match status" value="1"/>
</dbReference>
<feature type="transmembrane region" description="Helical" evidence="10">
    <location>
        <begin position="550"/>
        <end position="569"/>
    </location>
</feature>
<evidence type="ECO:0000256" key="7">
    <source>
        <dbReference type="ARBA" id="ARBA00022989"/>
    </source>
</evidence>
<evidence type="ECO:0000256" key="3">
    <source>
        <dbReference type="ARBA" id="ARBA00022692"/>
    </source>
</evidence>
<dbReference type="GO" id="GO:0016887">
    <property type="term" value="F:ATP hydrolysis activity"/>
    <property type="evidence" value="ECO:0007669"/>
    <property type="project" value="InterPro"/>
</dbReference>
<feature type="transmembrane region" description="Helical" evidence="10">
    <location>
        <begin position="1098"/>
        <end position="1121"/>
    </location>
</feature>
<feature type="compositionally biased region" description="Low complexity" evidence="9">
    <location>
        <begin position="467"/>
        <end position="478"/>
    </location>
</feature>
<keyword evidence="8 10" id="KW-0472">Membrane</keyword>
<dbReference type="Gene3D" id="3.40.50.300">
    <property type="entry name" value="P-loop containing nucleotide triphosphate hydrolases"/>
    <property type="match status" value="2"/>
</dbReference>
<evidence type="ECO:0000313" key="14">
    <source>
        <dbReference type="Proteomes" id="UP000054485"/>
    </source>
</evidence>
<evidence type="ECO:0000256" key="5">
    <source>
        <dbReference type="ARBA" id="ARBA00022741"/>
    </source>
</evidence>
<feature type="transmembrane region" description="Helical" evidence="10">
    <location>
        <begin position="1199"/>
        <end position="1218"/>
    </location>
</feature>
<feature type="transmembrane region" description="Helical" evidence="10">
    <location>
        <begin position="575"/>
        <end position="594"/>
    </location>
</feature>
<name>A0A0D0BYI8_9AGAM</name>
<dbReference type="EMBL" id="KN835142">
    <property type="protein sequence ID" value="KIK47893.1"/>
    <property type="molecule type" value="Genomic_DNA"/>
</dbReference>
<reference evidence="14" key="2">
    <citation type="submission" date="2015-01" db="EMBL/GenBank/DDBJ databases">
        <title>Evolutionary Origins and Diversification of the Mycorrhizal Mutualists.</title>
        <authorList>
            <consortium name="DOE Joint Genome Institute"/>
            <consortium name="Mycorrhizal Genomics Consortium"/>
            <person name="Kohler A."/>
            <person name="Kuo A."/>
            <person name="Nagy L.G."/>
            <person name="Floudas D."/>
            <person name="Copeland A."/>
            <person name="Barry K.W."/>
            <person name="Cichocki N."/>
            <person name="Veneault-Fourrey C."/>
            <person name="LaButti K."/>
            <person name="Lindquist E.A."/>
            <person name="Lipzen A."/>
            <person name="Lundell T."/>
            <person name="Morin E."/>
            <person name="Murat C."/>
            <person name="Riley R."/>
            <person name="Ohm R."/>
            <person name="Sun H."/>
            <person name="Tunlid A."/>
            <person name="Henrissat B."/>
            <person name="Grigoriev I.V."/>
            <person name="Hibbett D.S."/>
            <person name="Martin F."/>
        </authorList>
    </citation>
    <scope>NUCLEOTIDE SEQUENCE [LARGE SCALE GENOMIC DNA]</scope>
    <source>
        <strain evidence="14">UH-Slu-Lm8-n1</strain>
    </source>
</reference>
<dbReference type="Gene3D" id="1.20.1560.10">
    <property type="entry name" value="ABC transporter type 1, transmembrane domain"/>
    <property type="match status" value="2"/>
</dbReference>
<keyword evidence="3 10" id="KW-0812">Transmembrane</keyword>
<feature type="region of interest" description="Disordered" evidence="9">
    <location>
        <begin position="450"/>
        <end position="526"/>
    </location>
</feature>
<dbReference type="SUPFAM" id="SSF52540">
    <property type="entry name" value="P-loop containing nucleoside triphosphate hydrolases"/>
    <property type="match status" value="2"/>
</dbReference>
<feature type="domain" description="ABC transporter" evidence="11">
    <location>
        <begin position="759"/>
        <end position="1006"/>
    </location>
</feature>
<dbReference type="Pfam" id="PF00005">
    <property type="entry name" value="ABC_tran"/>
    <property type="match status" value="2"/>
</dbReference>
<dbReference type="PROSITE" id="PS00211">
    <property type="entry name" value="ABC_TRANSPORTER_1"/>
    <property type="match status" value="1"/>
</dbReference>
<evidence type="ECO:0000256" key="4">
    <source>
        <dbReference type="ARBA" id="ARBA00022737"/>
    </source>
</evidence>
<feature type="domain" description="ABC transmembrane type-1" evidence="12">
    <location>
        <begin position="1059"/>
        <end position="1330"/>
    </location>
</feature>
<protein>
    <submittedName>
        <fullName evidence="13">Uncharacterized protein</fullName>
    </submittedName>
</protein>
<dbReference type="GO" id="GO:0005524">
    <property type="term" value="F:ATP binding"/>
    <property type="evidence" value="ECO:0007669"/>
    <property type="project" value="UniProtKB-KW"/>
</dbReference>
<sequence length="1634" mass="181632">MSLWSRYTDPSPQWQVILRSDPGPFTKSLDWQPMSYGNSNTVWYSTLMIPAYCAVASALLLLLHLIMLSKPVKKLWSHFLPPKTEEEPSLFFDEPTIADGFFSEAKVFISQHGGWVIFAHKFARFIGCLAFLGLSLATLILDERDENATGTNKLSKGKHRRPHPSDGYVPFSRTEWLQFALCMTATYASILGLVSVTTKPRWSRLVSNHLATLLIAVFAVFAYRDLWPLITFHQRPKDYKEGSLLWVKVTILFLSSIVFPLVSPRQYVPVDPANPTDSPHPEQTSSWLSMVLYTWLDPIVFKAYRVPHLSHEALPPLADHDYSRNLKKKSFPHLDPFSGSRRRHIFFGLMKTFCVEYIVLSVMIVIQVLAKLAAPVGINQLLLYVETKGEHAVVRPWVWISWLFLGPFLGSLAWQWYIFIATRALVHTEGILTQLVFEHALRIRMKAELPDDGKKSGESTAPSTPDSASVAGSSTAAADESTDGSGDETLQASAETISIPSTKKGKQKSQDIKEEPDSLPKKHSSADNLVGKINNLVTTDLSNITDGRDFLMIALYMPLQVGMCIWFLYEILGWSAFAGLAVMFALFPLPGYVAKMTQKVQVEKMHKTDARVQTVTETMNVLRMIKLFGWEKKLDARISEKREVELVWTWKTKILELVNNNLNYVIPLFTMMASYMTFTLVMGQNLTASKVFSSMTIFDILRDQLSMVFFAIPRFTQAKVSLDRVNSFLTDTELLDAYAQQDDDAVQLFVQSEEESDLIGFRDAVFAWSNESHGSLTPSKRKFRLRIDGEMCFQHGRINLVVGPTGSGKTSMLMALLGEMHFTPSGPTSWFNLPRKGGVAYAAQESWVQNETIRANILFGAPYDEIRYKKVLYQCALERDLTLFEAGDKTEVGEKGLTLSGGQKARITLARAIYSSAKTLLLDDVLAALDVHTSKWIVDKCFAGDLVKDRTVILVTHNVAMASSIAHFVVSMGSNGRIVSHGSISEAIAKDDKLAAEMAKEQEVLANEVQVVDAPEEPKAKTDGKLVMSEEIAEGHVSWPAFKLYLTGLGGSYPMTFWVVFLALMGLTDFANTVQTWFLGYWASQYEHHLPSEVNVKFYLSGYALLMLSGCLMYSSGYYMYYRGSMRASRTIHEKLVQSVLGTTLRWLDTTPTSRVITRCTQDIRAIDGPFAQGIGWVVELSLTMIVKLGAVVTMTPVFLVPGLFIGLLGGWIGRIYMKAQLSVKREMSNAKAPVLGHFGAAIAGLTSIRAYGAEEAFKEESLNRIDRYTKSGRMFYNLNRWVCVRIDVIGGGFSAGLAAYLVYGRGVHEASNIGFSLNMAVGFSSMILWWVRILNEVEVSANSLERIDSYIKIEQEPKPTEGGQPPAYWPASGDLRVENLSARYSSDGPKVLQDLSFHIKSGERVGIVGRTGSGKSSLTLSLLRCIFTEGNVYYDGIPTSGINLDALRSNVTIIPQIPELLSGTLRQNLDLFDQHDDAVLYDALRAAGLFSVQDESEEARLTLDSVIASGGGNLSVGQRQILALARAMVRGSKLLILDEATSAIDYKTDSAIQSSLRNELGNVTQIIVAHRLQTIMDADKIMVLDAGKLVEFGSPSELLQNEQGMLHALVKESGDKEALYAAAHGKPMEGERL</sequence>